<keyword evidence="2" id="KW-1185">Reference proteome</keyword>
<protein>
    <submittedName>
        <fullName evidence="1">Uncharacterized protein</fullName>
    </submittedName>
</protein>
<dbReference type="AlphaFoldDB" id="A0A822YAK6"/>
<name>A0A822YAK6_NELNU</name>
<evidence type="ECO:0000313" key="2">
    <source>
        <dbReference type="Proteomes" id="UP000607653"/>
    </source>
</evidence>
<comment type="caution">
    <text evidence="1">The sequence shown here is derived from an EMBL/GenBank/DDBJ whole genome shotgun (WGS) entry which is preliminary data.</text>
</comment>
<proteinExistence type="predicted"/>
<sequence length="32" mass="3421">MNIGFQTTPLVPSSLQLHSSVSLFSAAMKRDG</sequence>
<organism evidence="1 2">
    <name type="scientific">Nelumbo nucifera</name>
    <name type="common">Sacred lotus</name>
    <dbReference type="NCBI Taxonomy" id="4432"/>
    <lineage>
        <taxon>Eukaryota</taxon>
        <taxon>Viridiplantae</taxon>
        <taxon>Streptophyta</taxon>
        <taxon>Embryophyta</taxon>
        <taxon>Tracheophyta</taxon>
        <taxon>Spermatophyta</taxon>
        <taxon>Magnoliopsida</taxon>
        <taxon>Proteales</taxon>
        <taxon>Nelumbonaceae</taxon>
        <taxon>Nelumbo</taxon>
    </lineage>
</organism>
<gene>
    <name evidence="1" type="ORF">HUJ06_029503</name>
</gene>
<evidence type="ECO:0000313" key="1">
    <source>
        <dbReference type="EMBL" id="DAD28035.1"/>
    </source>
</evidence>
<accession>A0A822YAK6</accession>
<dbReference type="EMBL" id="DUZY01000002">
    <property type="protein sequence ID" value="DAD28035.1"/>
    <property type="molecule type" value="Genomic_DNA"/>
</dbReference>
<reference evidence="1 2" key="1">
    <citation type="journal article" date="2020" name="Mol. Biol. Evol.">
        <title>Distinct Expression and Methylation Patterns for Genes with Different Fates following a Single Whole-Genome Duplication in Flowering Plants.</title>
        <authorList>
            <person name="Shi T."/>
            <person name="Rahmani R.S."/>
            <person name="Gugger P.F."/>
            <person name="Wang M."/>
            <person name="Li H."/>
            <person name="Zhang Y."/>
            <person name="Li Z."/>
            <person name="Wang Q."/>
            <person name="Van de Peer Y."/>
            <person name="Marchal K."/>
            <person name="Chen J."/>
        </authorList>
    </citation>
    <scope>NUCLEOTIDE SEQUENCE [LARGE SCALE GENOMIC DNA]</scope>
    <source>
        <tissue evidence="1">Leaf</tissue>
    </source>
</reference>
<dbReference type="Proteomes" id="UP000607653">
    <property type="component" value="Unassembled WGS sequence"/>
</dbReference>